<evidence type="ECO:0000313" key="3">
    <source>
        <dbReference type="Proteomes" id="UP000250321"/>
    </source>
</evidence>
<keyword evidence="3" id="KW-1185">Reference proteome</keyword>
<dbReference type="Proteomes" id="UP000250321">
    <property type="component" value="Unassembled WGS sequence"/>
</dbReference>
<feature type="compositionally biased region" description="Polar residues" evidence="1">
    <location>
        <begin position="92"/>
        <end position="104"/>
    </location>
</feature>
<organism evidence="2 3">
    <name type="scientific">Prunus yedoensis var. nudiflora</name>
    <dbReference type="NCBI Taxonomy" id="2094558"/>
    <lineage>
        <taxon>Eukaryota</taxon>
        <taxon>Viridiplantae</taxon>
        <taxon>Streptophyta</taxon>
        <taxon>Embryophyta</taxon>
        <taxon>Tracheophyta</taxon>
        <taxon>Spermatophyta</taxon>
        <taxon>Magnoliopsida</taxon>
        <taxon>eudicotyledons</taxon>
        <taxon>Gunneridae</taxon>
        <taxon>Pentapetalae</taxon>
        <taxon>rosids</taxon>
        <taxon>fabids</taxon>
        <taxon>Rosales</taxon>
        <taxon>Rosaceae</taxon>
        <taxon>Amygdaloideae</taxon>
        <taxon>Amygdaleae</taxon>
        <taxon>Prunus</taxon>
    </lineage>
</organism>
<reference evidence="2 3" key="1">
    <citation type="submission" date="2018-02" db="EMBL/GenBank/DDBJ databases">
        <title>Draft genome of wild Prunus yedoensis var. nudiflora.</title>
        <authorList>
            <person name="Baek S."/>
            <person name="Kim J.-H."/>
            <person name="Choi K."/>
            <person name="Kim G.-B."/>
            <person name="Cho A."/>
            <person name="Jang H."/>
            <person name="Shin C.-H."/>
            <person name="Yu H.-J."/>
            <person name="Mun J.-H."/>
        </authorList>
    </citation>
    <scope>NUCLEOTIDE SEQUENCE [LARGE SCALE GENOMIC DNA]</scope>
    <source>
        <strain evidence="3">cv. Jeju island</strain>
        <tissue evidence="2">Leaf</tissue>
    </source>
</reference>
<dbReference type="OrthoDB" id="10478317at2759"/>
<sequence length="104" mass="11621">MACPSESGTQSLCSCIRKLWKDVASHARSSSCSSDIVPSYHVWKKFYRAFQDTALEVAAHELKEIPNMEQIYRAYIPPSLGSEKIDDDQFEDAQSQVSRGGSFA</sequence>
<dbReference type="EMBL" id="PJQY01002439">
    <property type="protein sequence ID" value="PQP93676.1"/>
    <property type="molecule type" value="Genomic_DNA"/>
</dbReference>
<feature type="region of interest" description="Disordered" evidence="1">
    <location>
        <begin position="83"/>
        <end position="104"/>
    </location>
</feature>
<dbReference type="AlphaFoldDB" id="A0A314XMT9"/>
<gene>
    <name evidence="2" type="ORF">Pyn_10949</name>
</gene>
<protein>
    <submittedName>
        <fullName evidence="2">CSC1-like protein ERD4</fullName>
    </submittedName>
</protein>
<comment type="caution">
    <text evidence="2">The sequence shown here is derived from an EMBL/GenBank/DDBJ whole genome shotgun (WGS) entry which is preliminary data.</text>
</comment>
<dbReference type="STRING" id="2094558.A0A314XMT9"/>
<name>A0A314XMT9_PRUYE</name>
<proteinExistence type="predicted"/>
<evidence type="ECO:0000313" key="2">
    <source>
        <dbReference type="EMBL" id="PQP93676.1"/>
    </source>
</evidence>
<evidence type="ECO:0000256" key="1">
    <source>
        <dbReference type="SAM" id="MobiDB-lite"/>
    </source>
</evidence>
<accession>A0A314XMT9</accession>